<keyword evidence="6" id="KW-0325">Glycoprotein</keyword>
<dbReference type="InterPro" id="IPR007110">
    <property type="entry name" value="Ig-like_dom"/>
</dbReference>
<feature type="transmembrane region" description="Helical" evidence="9">
    <location>
        <begin position="659"/>
        <end position="682"/>
    </location>
</feature>
<dbReference type="InterPro" id="IPR013783">
    <property type="entry name" value="Ig-like_fold"/>
</dbReference>
<keyword evidence="5" id="KW-1015">Disulfide bond</keyword>
<evidence type="ECO:0000256" key="9">
    <source>
        <dbReference type="SAM" id="Phobius"/>
    </source>
</evidence>
<keyword evidence="4 9" id="KW-0472">Membrane</keyword>
<accession>A0A8S3Z041</accession>
<protein>
    <recommendedName>
        <fullName evidence="11">Ig-like domain-containing protein</fullName>
    </recommendedName>
</protein>
<dbReference type="SMART" id="SM00409">
    <property type="entry name" value="IG"/>
    <property type="match status" value="4"/>
</dbReference>
<name>A0A8S3Z041_9EUPU</name>
<keyword evidence="9" id="KW-1133">Transmembrane helix</keyword>
<proteinExistence type="predicted"/>
<evidence type="ECO:0000256" key="2">
    <source>
        <dbReference type="ARBA" id="ARBA00022475"/>
    </source>
</evidence>
<dbReference type="InterPro" id="IPR036179">
    <property type="entry name" value="Ig-like_dom_sf"/>
</dbReference>
<feature type="domain" description="Ig-like" evidence="11">
    <location>
        <begin position="547"/>
        <end position="640"/>
    </location>
</feature>
<evidence type="ECO:0000256" key="8">
    <source>
        <dbReference type="SAM" id="MobiDB-lite"/>
    </source>
</evidence>
<dbReference type="InterPro" id="IPR013098">
    <property type="entry name" value="Ig_I-set"/>
</dbReference>
<dbReference type="AlphaFoldDB" id="A0A8S3Z041"/>
<feature type="compositionally biased region" description="Low complexity" evidence="8">
    <location>
        <begin position="100"/>
        <end position="112"/>
    </location>
</feature>
<dbReference type="PROSITE" id="PS50835">
    <property type="entry name" value="IG_LIKE"/>
    <property type="match status" value="5"/>
</dbReference>
<evidence type="ECO:0000256" key="10">
    <source>
        <dbReference type="SAM" id="SignalP"/>
    </source>
</evidence>
<evidence type="ECO:0000256" key="1">
    <source>
        <dbReference type="ARBA" id="ARBA00004236"/>
    </source>
</evidence>
<evidence type="ECO:0000313" key="13">
    <source>
        <dbReference type="Proteomes" id="UP000678393"/>
    </source>
</evidence>
<evidence type="ECO:0000256" key="3">
    <source>
        <dbReference type="ARBA" id="ARBA00022737"/>
    </source>
</evidence>
<evidence type="ECO:0000256" key="4">
    <source>
        <dbReference type="ARBA" id="ARBA00023136"/>
    </source>
</evidence>
<feature type="domain" description="Ig-like" evidence="11">
    <location>
        <begin position="436"/>
        <end position="536"/>
    </location>
</feature>
<keyword evidence="10" id="KW-0732">Signal</keyword>
<dbReference type="SUPFAM" id="SSF48726">
    <property type="entry name" value="Immunoglobulin"/>
    <property type="match status" value="4"/>
</dbReference>
<dbReference type="PANTHER" id="PTHR10075">
    <property type="entry name" value="BASIGIN RELATED"/>
    <property type="match status" value="1"/>
</dbReference>
<feature type="domain" description="Ig-like" evidence="11">
    <location>
        <begin position="241"/>
        <end position="330"/>
    </location>
</feature>
<dbReference type="GO" id="GO:0070593">
    <property type="term" value="P:dendrite self-avoidance"/>
    <property type="evidence" value="ECO:0007669"/>
    <property type="project" value="TreeGrafter"/>
</dbReference>
<dbReference type="GO" id="GO:0007156">
    <property type="term" value="P:homophilic cell adhesion via plasma membrane adhesion molecules"/>
    <property type="evidence" value="ECO:0007669"/>
    <property type="project" value="TreeGrafter"/>
</dbReference>
<feature type="region of interest" description="Disordered" evidence="8">
    <location>
        <begin position="97"/>
        <end position="116"/>
    </location>
</feature>
<evidence type="ECO:0000313" key="12">
    <source>
        <dbReference type="EMBL" id="CAG5122803.1"/>
    </source>
</evidence>
<dbReference type="FunFam" id="2.60.40.10:FF:000005">
    <property type="entry name" value="Neuronal cell adhesion molecule"/>
    <property type="match status" value="1"/>
</dbReference>
<dbReference type="InterPro" id="IPR003599">
    <property type="entry name" value="Ig_sub"/>
</dbReference>
<feature type="signal peptide" evidence="10">
    <location>
        <begin position="1"/>
        <end position="19"/>
    </location>
</feature>
<dbReference type="SMART" id="SM00408">
    <property type="entry name" value="IGc2"/>
    <property type="match status" value="3"/>
</dbReference>
<keyword evidence="13" id="KW-1185">Reference proteome</keyword>
<dbReference type="GO" id="GO:0007411">
    <property type="term" value="P:axon guidance"/>
    <property type="evidence" value="ECO:0007669"/>
    <property type="project" value="TreeGrafter"/>
</dbReference>
<feature type="domain" description="Ig-like" evidence="11">
    <location>
        <begin position="140"/>
        <end position="226"/>
    </location>
</feature>
<comment type="subcellular location">
    <subcellularLocation>
        <location evidence="1">Cell membrane</location>
    </subcellularLocation>
</comment>
<gene>
    <name evidence="12" type="ORF">CUNI_LOCUS8361</name>
</gene>
<keyword evidence="7" id="KW-0393">Immunoglobulin domain</keyword>
<keyword evidence="3" id="KW-0677">Repeat</keyword>
<dbReference type="InterPro" id="IPR003598">
    <property type="entry name" value="Ig_sub2"/>
</dbReference>
<organism evidence="12 13">
    <name type="scientific">Candidula unifasciata</name>
    <dbReference type="NCBI Taxonomy" id="100452"/>
    <lineage>
        <taxon>Eukaryota</taxon>
        <taxon>Metazoa</taxon>
        <taxon>Spiralia</taxon>
        <taxon>Lophotrochozoa</taxon>
        <taxon>Mollusca</taxon>
        <taxon>Gastropoda</taxon>
        <taxon>Heterobranchia</taxon>
        <taxon>Euthyneura</taxon>
        <taxon>Panpulmonata</taxon>
        <taxon>Eupulmonata</taxon>
        <taxon>Stylommatophora</taxon>
        <taxon>Helicina</taxon>
        <taxon>Helicoidea</taxon>
        <taxon>Geomitridae</taxon>
        <taxon>Candidula</taxon>
    </lineage>
</organism>
<feature type="domain" description="Ig-like" evidence="11">
    <location>
        <begin position="347"/>
        <end position="431"/>
    </location>
</feature>
<sequence length="716" mass="80762">MCRKIELWCVFYCFAVVSANEIRGFHINHTINFIRDQVLADFEPELQREKPSYPPAPYVANDDDVKEDMPAETRLNRVLKNSTTALPHEDPIRSAAIIGSNEATTSKSTETSAPDRRISDTDSIFAYPSLSPLSSVKEMPPHIRFPYSPQRVIVMEYQKKHYWFSCMADGHPEIEYRWLKDDKLLDDTDPYIKDFKNGSLLFTEFSDREDGMFQCFAKNKYGTSLSVKVPLIFEKPPQALPSGVPVNQSYVAIEGEPQSFACADTLPTVPEYTKRWYLLTETSQLQLTDRLGTDTQGVLRFSYVEPADATSYICALAPEVAAARDSIRLYNSARLTVQKRDKIFRGPKLAYSNRNVKAVLGSRAILECFFSGYPTPKITWKQGNQAITDSRFKVEFGRRLFITDVRESDAGTFTCDATNGYGTVKENVILNVTAPPQKVENGGLETTVKPAGSDVVLKCKGRAVNLQHLDTPIWFRNGQPLDEKFLTSPEMSSRYFFTKDRTELHISNLNKELDTACYQCSISNSEGSLFYDGYLKVIDALKVTQRPEAHIIASQNSGPINITVKAQGDSCCSIEYKWQFNGSAILEDEFLNPPFSRDSSGDIMFDPSTVDNNTLSSRLGNYSCRISDNYQDTVVSFVISMTASNPENLIDAGTENISLWWVGLLCGILFILIAIVIIIVVVKSNFPRNTYPLEKNEIKYHLNPEQDLLNQSFQEF</sequence>
<dbReference type="OrthoDB" id="6084619at2759"/>
<reference evidence="12" key="1">
    <citation type="submission" date="2021-04" db="EMBL/GenBank/DDBJ databases">
        <authorList>
            <consortium name="Molecular Ecology Group"/>
        </authorList>
    </citation>
    <scope>NUCLEOTIDE SEQUENCE</scope>
</reference>
<dbReference type="Gene3D" id="2.60.40.10">
    <property type="entry name" value="Immunoglobulins"/>
    <property type="match status" value="3"/>
</dbReference>
<evidence type="ECO:0000259" key="11">
    <source>
        <dbReference type="PROSITE" id="PS50835"/>
    </source>
</evidence>
<dbReference type="GO" id="GO:0005886">
    <property type="term" value="C:plasma membrane"/>
    <property type="evidence" value="ECO:0007669"/>
    <property type="project" value="UniProtKB-SubCell"/>
</dbReference>
<dbReference type="EMBL" id="CAJHNH020001369">
    <property type="protein sequence ID" value="CAG5122803.1"/>
    <property type="molecule type" value="Genomic_DNA"/>
</dbReference>
<evidence type="ECO:0000256" key="6">
    <source>
        <dbReference type="ARBA" id="ARBA00023180"/>
    </source>
</evidence>
<dbReference type="Proteomes" id="UP000678393">
    <property type="component" value="Unassembled WGS sequence"/>
</dbReference>
<feature type="chain" id="PRO_5035857997" description="Ig-like domain-containing protein" evidence="10">
    <location>
        <begin position="20"/>
        <end position="716"/>
    </location>
</feature>
<dbReference type="PANTHER" id="PTHR10075:SF100">
    <property type="entry name" value="FASCICLIN-2"/>
    <property type="match status" value="1"/>
</dbReference>
<evidence type="ECO:0000256" key="5">
    <source>
        <dbReference type="ARBA" id="ARBA00023157"/>
    </source>
</evidence>
<comment type="caution">
    <text evidence="12">The sequence shown here is derived from an EMBL/GenBank/DDBJ whole genome shotgun (WGS) entry which is preliminary data.</text>
</comment>
<evidence type="ECO:0000256" key="7">
    <source>
        <dbReference type="ARBA" id="ARBA00023319"/>
    </source>
</evidence>
<dbReference type="Pfam" id="PF07679">
    <property type="entry name" value="I-set"/>
    <property type="match status" value="2"/>
</dbReference>
<dbReference type="GO" id="GO:0030424">
    <property type="term" value="C:axon"/>
    <property type="evidence" value="ECO:0007669"/>
    <property type="project" value="TreeGrafter"/>
</dbReference>
<dbReference type="GO" id="GO:0098632">
    <property type="term" value="F:cell-cell adhesion mediator activity"/>
    <property type="evidence" value="ECO:0007669"/>
    <property type="project" value="TreeGrafter"/>
</dbReference>
<keyword evidence="9" id="KW-0812">Transmembrane</keyword>
<keyword evidence="2" id="KW-1003">Cell membrane</keyword>